<accession>A0A6J5U748</accession>
<organism evidence="1 2">
    <name type="scientific">Prunus armeniaca</name>
    <name type="common">Apricot</name>
    <name type="synonym">Armeniaca vulgaris</name>
    <dbReference type="NCBI Taxonomy" id="36596"/>
    <lineage>
        <taxon>Eukaryota</taxon>
        <taxon>Viridiplantae</taxon>
        <taxon>Streptophyta</taxon>
        <taxon>Embryophyta</taxon>
        <taxon>Tracheophyta</taxon>
        <taxon>Spermatophyta</taxon>
        <taxon>Magnoliopsida</taxon>
        <taxon>eudicotyledons</taxon>
        <taxon>Gunneridae</taxon>
        <taxon>Pentapetalae</taxon>
        <taxon>rosids</taxon>
        <taxon>fabids</taxon>
        <taxon>Rosales</taxon>
        <taxon>Rosaceae</taxon>
        <taxon>Amygdaloideae</taxon>
        <taxon>Amygdaleae</taxon>
        <taxon>Prunus</taxon>
    </lineage>
</organism>
<sequence length="65" mass="6727">MRLKGRPVALGSKTWSKRRPLLIRPLGLLGGIPRVAPGRGEVAPTTTVGIKGSVAGDVGRRLGGD</sequence>
<dbReference type="AlphaFoldDB" id="A0A6J5U748"/>
<evidence type="ECO:0000313" key="1">
    <source>
        <dbReference type="EMBL" id="CAB4272216.1"/>
    </source>
</evidence>
<evidence type="ECO:0000313" key="2">
    <source>
        <dbReference type="Proteomes" id="UP000507222"/>
    </source>
</evidence>
<name>A0A6J5U748_PRUAR</name>
<protein>
    <submittedName>
        <fullName evidence="1">Uncharacterized protein</fullName>
    </submittedName>
</protein>
<gene>
    <name evidence="1" type="ORF">CURHAP_LOCUS18777</name>
</gene>
<reference evidence="1 2" key="1">
    <citation type="submission" date="2020-05" db="EMBL/GenBank/DDBJ databases">
        <authorList>
            <person name="Campoy J."/>
            <person name="Schneeberger K."/>
            <person name="Spophaly S."/>
        </authorList>
    </citation>
    <scope>NUCLEOTIDE SEQUENCE [LARGE SCALE GENOMIC DNA]</scope>
    <source>
        <strain evidence="1">PruArmRojPasFocal</strain>
    </source>
</reference>
<dbReference type="EMBL" id="CAEKDK010000003">
    <property type="protein sequence ID" value="CAB4272216.1"/>
    <property type="molecule type" value="Genomic_DNA"/>
</dbReference>
<dbReference type="Proteomes" id="UP000507222">
    <property type="component" value="Unassembled WGS sequence"/>
</dbReference>
<proteinExistence type="predicted"/>